<organism evidence="1 2">
    <name type="scientific">Prorocentrum cordatum</name>
    <dbReference type="NCBI Taxonomy" id="2364126"/>
    <lineage>
        <taxon>Eukaryota</taxon>
        <taxon>Sar</taxon>
        <taxon>Alveolata</taxon>
        <taxon>Dinophyceae</taxon>
        <taxon>Prorocentrales</taxon>
        <taxon>Prorocentraceae</taxon>
        <taxon>Prorocentrum</taxon>
    </lineage>
</organism>
<accession>A0ABN9UM94</accession>
<protein>
    <submittedName>
        <fullName evidence="1">Uncharacterized protein</fullName>
    </submittedName>
</protein>
<keyword evidence="2" id="KW-1185">Reference proteome</keyword>
<evidence type="ECO:0000313" key="2">
    <source>
        <dbReference type="Proteomes" id="UP001189429"/>
    </source>
</evidence>
<dbReference type="EMBL" id="CAUYUJ010016019">
    <property type="protein sequence ID" value="CAK0860893.1"/>
    <property type="molecule type" value="Genomic_DNA"/>
</dbReference>
<feature type="non-terminal residue" evidence="1">
    <location>
        <position position="1"/>
    </location>
</feature>
<proteinExistence type="predicted"/>
<gene>
    <name evidence="1" type="ORF">PCOR1329_LOCUS49723</name>
</gene>
<dbReference type="SUPFAM" id="SSF53098">
    <property type="entry name" value="Ribonuclease H-like"/>
    <property type="match status" value="1"/>
</dbReference>
<sequence length="261" mass="27880">ALTDATPRVGLAVALVDVSSARVLRALFGSLAGHSQTVHRGELRALLLAVQRSAGQTLCVSDNLAVCEGWWGRYDQTPCGEDADLWRLMGEEFARRPRGEFVVSHVLSHMDPEKAAALGVDYWVMQGNAVADAIAGVAANLVRLSTEARGRIACVEHTALLVRRRLLRATIDAIEAEGQSAKRKPRRARLVPPGQQAIAVLCTAHVLDGAGGCQPEVSLLGLARGPHGLASGTVRRAASGEPHEGHTLWLHATVDIWLGIR</sequence>
<dbReference type="InterPro" id="IPR012337">
    <property type="entry name" value="RNaseH-like_sf"/>
</dbReference>
<name>A0ABN9UM94_9DINO</name>
<reference evidence="1" key="1">
    <citation type="submission" date="2023-10" db="EMBL/GenBank/DDBJ databases">
        <authorList>
            <person name="Chen Y."/>
            <person name="Shah S."/>
            <person name="Dougan E. K."/>
            <person name="Thang M."/>
            <person name="Chan C."/>
        </authorList>
    </citation>
    <scope>NUCLEOTIDE SEQUENCE [LARGE SCALE GENOMIC DNA]</scope>
</reference>
<evidence type="ECO:0000313" key="1">
    <source>
        <dbReference type="EMBL" id="CAK0860893.1"/>
    </source>
</evidence>
<feature type="non-terminal residue" evidence="1">
    <location>
        <position position="261"/>
    </location>
</feature>
<comment type="caution">
    <text evidence="1">The sequence shown here is derived from an EMBL/GenBank/DDBJ whole genome shotgun (WGS) entry which is preliminary data.</text>
</comment>
<dbReference type="Proteomes" id="UP001189429">
    <property type="component" value="Unassembled WGS sequence"/>
</dbReference>